<accession>A0A645DFU2</accession>
<evidence type="ECO:0008006" key="2">
    <source>
        <dbReference type="Google" id="ProtNLM"/>
    </source>
</evidence>
<protein>
    <recommendedName>
        <fullName evidence="2">Cytoplasmic protein</fullName>
    </recommendedName>
</protein>
<evidence type="ECO:0000313" key="1">
    <source>
        <dbReference type="EMBL" id="MPM87442.1"/>
    </source>
</evidence>
<dbReference type="Gene3D" id="3.90.1700.10">
    <property type="entry name" value="v583 domain like"/>
    <property type="match status" value="1"/>
</dbReference>
<comment type="caution">
    <text evidence="1">The sequence shown here is derived from an EMBL/GenBank/DDBJ whole genome shotgun (WGS) entry which is preliminary data.</text>
</comment>
<proteinExistence type="predicted"/>
<reference evidence="1" key="1">
    <citation type="submission" date="2019-08" db="EMBL/GenBank/DDBJ databases">
        <authorList>
            <person name="Kucharzyk K."/>
            <person name="Murdoch R.W."/>
            <person name="Higgins S."/>
            <person name="Loffler F."/>
        </authorList>
    </citation>
    <scope>NUCLEOTIDE SEQUENCE</scope>
</reference>
<organism evidence="1">
    <name type="scientific">bioreactor metagenome</name>
    <dbReference type="NCBI Taxonomy" id="1076179"/>
    <lineage>
        <taxon>unclassified sequences</taxon>
        <taxon>metagenomes</taxon>
        <taxon>ecological metagenomes</taxon>
    </lineage>
</organism>
<dbReference type="EMBL" id="VSSQ01035259">
    <property type="protein sequence ID" value="MPM87442.1"/>
    <property type="molecule type" value="Genomic_DNA"/>
</dbReference>
<gene>
    <name evidence="1" type="ORF">SDC9_134538</name>
</gene>
<dbReference type="AlphaFoldDB" id="A0A645DFU2"/>
<name>A0A645DFU2_9ZZZZ</name>
<sequence length="53" mass="5613">MVKVLETGLVPRINTGMAHKDPGVGQVGAGLVTAPMDCFKKAARFMVEKGLNK</sequence>